<feature type="signal peptide" evidence="1">
    <location>
        <begin position="1"/>
        <end position="21"/>
    </location>
</feature>
<comment type="caution">
    <text evidence="2">The sequence shown here is derived from an EMBL/GenBank/DDBJ whole genome shotgun (WGS) entry which is preliminary data.</text>
</comment>
<keyword evidence="3" id="KW-1185">Reference proteome</keyword>
<evidence type="ECO:0000313" key="3">
    <source>
        <dbReference type="Proteomes" id="UP000799777"/>
    </source>
</evidence>
<evidence type="ECO:0000256" key="1">
    <source>
        <dbReference type="SAM" id="SignalP"/>
    </source>
</evidence>
<dbReference type="OrthoDB" id="2910287at2759"/>
<dbReference type="EMBL" id="ML978179">
    <property type="protein sequence ID" value="KAF2031678.1"/>
    <property type="molecule type" value="Genomic_DNA"/>
</dbReference>
<dbReference type="AlphaFoldDB" id="A0A9P4HBR9"/>
<feature type="chain" id="PRO_5040347231" evidence="1">
    <location>
        <begin position="22"/>
        <end position="148"/>
    </location>
</feature>
<gene>
    <name evidence="2" type="ORF">EK21DRAFT_87937</name>
</gene>
<sequence length="148" mass="15585">MRFTYIVPALITLSAAMPANSANPNGKTEGLREKGDCPNTGSPGSVCMCSKPNFEGDCDYHPYTSECFVPKMTIKSLGPDAGGTCTTYTSNDCSGRKIFYCVDPAATGSGYSSCNPVTGSIGCPGYSDFQESPEIKSIKCEKTEGGQK</sequence>
<name>A0A9P4HBR9_9PLEO</name>
<protein>
    <submittedName>
        <fullName evidence="2">Uncharacterized protein</fullName>
    </submittedName>
</protein>
<proteinExistence type="predicted"/>
<accession>A0A9P4HBR9</accession>
<keyword evidence="1" id="KW-0732">Signal</keyword>
<reference evidence="2" key="1">
    <citation type="journal article" date="2020" name="Stud. Mycol.">
        <title>101 Dothideomycetes genomes: a test case for predicting lifestyles and emergence of pathogens.</title>
        <authorList>
            <person name="Haridas S."/>
            <person name="Albert R."/>
            <person name="Binder M."/>
            <person name="Bloem J."/>
            <person name="Labutti K."/>
            <person name="Salamov A."/>
            <person name="Andreopoulos B."/>
            <person name="Baker S."/>
            <person name="Barry K."/>
            <person name="Bills G."/>
            <person name="Bluhm B."/>
            <person name="Cannon C."/>
            <person name="Castanera R."/>
            <person name="Culley D."/>
            <person name="Daum C."/>
            <person name="Ezra D."/>
            <person name="Gonzalez J."/>
            <person name="Henrissat B."/>
            <person name="Kuo A."/>
            <person name="Liang C."/>
            <person name="Lipzen A."/>
            <person name="Lutzoni F."/>
            <person name="Magnuson J."/>
            <person name="Mondo S."/>
            <person name="Nolan M."/>
            <person name="Ohm R."/>
            <person name="Pangilinan J."/>
            <person name="Park H.-J."/>
            <person name="Ramirez L."/>
            <person name="Alfaro M."/>
            <person name="Sun H."/>
            <person name="Tritt A."/>
            <person name="Yoshinaga Y."/>
            <person name="Zwiers L.-H."/>
            <person name="Turgeon B."/>
            <person name="Goodwin S."/>
            <person name="Spatafora J."/>
            <person name="Crous P."/>
            <person name="Grigoriev I."/>
        </authorList>
    </citation>
    <scope>NUCLEOTIDE SEQUENCE</scope>
    <source>
        <strain evidence="2">CBS 110217</strain>
    </source>
</reference>
<dbReference type="Proteomes" id="UP000799777">
    <property type="component" value="Unassembled WGS sequence"/>
</dbReference>
<organism evidence="2 3">
    <name type="scientific">Setomelanomma holmii</name>
    <dbReference type="NCBI Taxonomy" id="210430"/>
    <lineage>
        <taxon>Eukaryota</taxon>
        <taxon>Fungi</taxon>
        <taxon>Dikarya</taxon>
        <taxon>Ascomycota</taxon>
        <taxon>Pezizomycotina</taxon>
        <taxon>Dothideomycetes</taxon>
        <taxon>Pleosporomycetidae</taxon>
        <taxon>Pleosporales</taxon>
        <taxon>Pleosporineae</taxon>
        <taxon>Phaeosphaeriaceae</taxon>
        <taxon>Setomelanomma</taxon>
    </lineage>
</organism>
<evidence type="ECO:0000313" key="2">
    <source>
        <dbReference type="EMBL" id="KAF2031678.1"/>
    </source>
</evidence>